<keyword evidence="1" id="KW-1133">Transmembrane helix</keyword>
<keyword evidence="3" id="KW-1185">Reference proteome</keyword>
<dbReference type="HOGENOM" id="CLU_075669_1_0_12"/>
<dbReference type="AlphaFoldDB" id="E1R1X1"/>
<protein>
    <submittedName>
        <fullName evidence="2">Small multi-drug export</fullName>
    </submittedName>
</protein>
<feature type="transmembrane region" description="Helical" evidence="1">
    <location>
        <begin position="91"/>
        <end position="110"/>
    </location>
</feature>
<keyword evidence="1" id="KW-0812">Transmembrane</keyword>
<dbReference type="Pfam" id="PF06695">
    <property type="entry name" value="Sm_multidrug_ex"/>
    <property type="match status" value="1"/>
</dbReference>
<gene>
    <name evidence="2" type="ordered locus">Spirs_2382</name>
</gene>
<dbReference type="PANTHER" id="PTHR36007:SF2">
    <property type="entry name" value="TRANSPORT PROTEIN-RELATED"/>
    <property type="match status" value="1"/>
</dbReference>
<dbReference type="RefSeq" id="WP_013254960.1">
    <property type="nucleotide sequence ID" value="NC_014364.1"/>
</dbReference>
<dbReference type="InterPro" id="IPR009577">
    <property type="entry name" value="Sm_multidrug_ex"/>
</dbReference>
<feature type="transmembrane region" description="Helical" evidence="1">
    <location>
        <begin position="36"/>
        <end position="56"/>
    </location>
</feature>
<proteinExistence type="predicted"/>
<keyword evidence="1" id="KW-0472">Membrane</keyword>
<evidence type="ECO:0000256" key="1">
    <source>
        <dbReference type="SAM" id="Phobius"/>
    </source>
</evidence>
<dbReference type="PANTHER" id="PTHR36007">
    <property type="entry name" value="TRANSPORT PROTEIN-RELATED"/>
    <property type="match status" value="1"/>
</dbReference>
<sequence length="159" mass="17540">MTFHHYVVTALLSLAPISELRGAIPFALAKGAEPLIAYLYCVAFNALVAPVVYLFLSTLHKLFLRMAWYSSLFERVVERTRKKIEAKVSRFEYLGITLFVAIPLPVTGAWTGTLGAWLLGLGRKRTILHVLFGVAISGAIVITVSLLGIEAFSIFTKQV</sequence>
<accession>E1R1X1</accession>
<dbReference type="Proteomes" id="UP000002318">
    <property type="component" value="Chromosome"/>
</dbReference>
<dbReference type="eggNOG" id="COG2426">
    <property type="taxonomic scope" value="Bacteria"/>
</dbReference>
<dbReference type="KEGG" id="ssm:Spirs_2382"/>
<evidence type="ECO:0000313" key="2">
    <source>
        <dbReference type="EMBL" id="ADK81497.1"/>
    </source>
</evidence>
<evidence type="ECO:0000313" key="3">
    <source>
        <dbReference type="Proteomes" id="UP000002318"/>
    </source>
</evidence>
<reference evidence="2 3" key="1">
    <citation type="journal article" date="2010" name="Stand. Genomic Sci.">
        <title>Complete genome sequence of Spirochaeta smaragdinae type strain (SEBR 4228).</title>
        <authorList>
            <person name="Mavromatis K."/>
            <person name="Yasawong M."/>
            <person name="Chertkov O."/>
            <person name="Lapidus A."/>
            <person name="Lucas S."/>
            <person name="Nolan M."/>
            <person name="Del Rio T.G."/>
            <person name="Tice H."/>
            <person name="Cheng J.F."/>
            <person name="Pitluck S."/>
            <person name="Liolios K."/>
            <person name="Ivanova N."/>
            <person name="Tapia R."/>
            <person name="Han C."/>
            <person name="Bruce D."/>
            <person name="Goodwin L."/>
            <person name="Pati A."/>
            <person name="Chen A."/>
            <person name="Palaniappan K."/>
            <person name="Land M."/>
            <person name="Hauser L."/>
            <person name="Chang Y.J."/>
            <person name="Jeffries C.D."/>
            <person name="Detter J.C."/>
            <person name="Rohde M."/>
            <person name="Brambilla E."/>
            <person name="Spring S."/>
            <person name="Goker M."/>
            <person name="Sikorski J."/>
            <person name="Woyke T."/>
            <person name="Bristow J."/>
            <person name="Eisen J.A."/>
            <person name="Markowitz V."/>
            <person name="Hugenholtz P."/>
            <person name="Klenk H.P."/>
            <person name="Kyrpides N.C."/>
        </authorList>
    </citation>
    <scope>NUCLEOTIDE SEQUENCE [LARGE SCALE GENOMIC DNA]</scope>
    <source>
        <strain evidence="3">DSM 11293 / JCM 15392 / SEBR 4228</strain>
    </source>
</reference>
<dbReference type="STRING" id="573413.Spirs_2382"/>
<dbReference type="EMBL" id="CP002116">
    <property type="protein sequence ID" value="ADK81497.1"/>
    <property type="molecule type" value="Genomic_DNA"/>
</dbReference>
<feature type="transmembrane region" description="Helical" evidence="1">
    <location>
        <begin position="130"/>
        <end position="155"/>
    </location>
</feature>
<name>E1R1X1_SEDSS</name>
<dbReference type="OrthoDB" id="360192at2"/>
<organism evidence="2 3">
    <name type="scientific">Sediminispirochaeta smaragdinae (strain DSM 11293 / JCM 15392 / SEBR 4228)</name>
    <name type="common">Spirochaeta smaragdinae</name>
    <dbReference type="NCBI Taxonomy" id="573413"/>
    <lineage>
        <taxon>Bacteria</taxon>
        <taxon>Pseudomonadati</taxon>
        <taxon>Spirochaetota</taxon>
        <taxon>Spirochaetia</taxon>
        <taxon>Spirochaetales</taxon>
        <taxon>Spirochaetaceae</taxon>
        <taxon>Sediminispirochaeta</taxon>
    </lineage>
</organism>